<comment type="caution">
    <text evidence="3">The sequence shown here is derived from an EMBL/GenBank/DDBJ whole genome shotgun (WGS) entry which is preliminary data.</text>
</comment>
<gene>
    <name evidence="3" type="ORF">IAD26_03670</name>
</gene>
<keyword evidence="1" id="KW-0560">Oxidoreductase</keyword>
<evidence type="ECO:0000313" key="4">
    <source>
        <dbReference type="Proteomes" id="UP000886748"/>
    </source>
</evidence>
<sequence length="333" mass="37728">MQVRKLRDIEVSAVGMGCMGFSHGYGAVPPEEESIRLIHKAFDLGCTFFDTAEAYGPFVNEELVGKAVKPFRDKIILTTKFVPVFQPGQEIPEGKLSKKGVTNALNDSLKRLQTDYIDIYYQHRVPIDSNVEEVAQWMGEFIKEGKIRAWGQSQSTVEQIRKAHAITPLTAIQSEYSMMERMFERDVIPTCKELNIGFVSFSPMASGFLSGKYDKNTQYKGDDVRRVITRFAPENVEKNQPLLDLLHEVANKKGITPAQISLAWMLKKYDFVVPIPGMRKDERVIENLGAADIELTDAEFEKIEKELDKITIYGNRTDEDIHKLGTVKAIETK</sequence>
<dbReference type="PANTHER" id="PTHR43625">
    <property type="entry name" value="AFLATOXIN B1 ALDEHYDE REDUCTASE"/>
    <property type="match status" value="1"/>
</dbReference>
<dbReference type="Pfam" id="PF00248">
    <property type="entry name" value="Aldo_ket_red"/>
    <property type="match status" value="1"/>
</dbReference>
<dbReference type="AlphaFoldDB" id="A0A9D1SRM8"/>
<dbReference type="GO" id="GO:0005737">
    <property type="term" value="C:cytoplasm"/>
    <property type="evidence" value="ECO:0007669"/>
    <property type="project" value="TreeGrafter"/>
</dbReference>
<feature type="domain" description="NADP-dependent oxidoreductase" evidence="2">
    <location>
        <begin position="14"/>
        <end position="305"/>
    </location>
</feature>
<dbReference type="Gene3D" id="3.20.20.100">
    <property type="entry name" value="NADP-dependent oxidoreductase domain"/>
    <property type="match status" value="1"/>
</dbReference>
<organism evidence="3 4">
    <name type="scientific">Candidatus Limenecus avicola</name>
    <dbReference type="NCBI Taxonomy" id="2840847"/>
    <lineage>
        <taxon>Bacteria</taxon>
        <taxon>Bacillati</taxon>
        <taxon>Bacillota</taxon>
        <taxon>Clostridia</taxon>
        <taxon>Eubacteriales</taxon>
        <taxon>Clostridiaceae</taxon>
        <taxon>Clostridiaceae incertae sedis</taxon>
        <taxon>Candidatus Limenecus</taxon>
    </lineage>
</organism>
<evidence type="ECO:0000259" key="2">
    <source>
        <dbReference type="Pfam" id="PF00248"/>
    </source>
</evidence>
<protein>
    <submittedName>
        <fullName evidence="3">Aldo/keto reductase</fullName>
    </submittedName>
</protein>
<reference evidence="3" key="2">
    <citation type="journal article" date="2021" name="PeerJ">
        <title>Extensive microbial diversity within the chicken gut microbiome revealed by metagenomics and culture.</title>
        <authorList>
            <person name="Gilroy R."/>
            <person name="Ravi A."/>
            <person name="Getino M."/>
            <person name="Pursley I."/>
            <person name="Horton D.L."/>
            <person name="Alikhan N.F."/>
            <person name="Baker D."/>
            <person name="Gharbi K."/>
            <person name="Hall N."/>
            <person name="Watson M."/>
            <person name="Adriaenssens E.M."/>
            <person name="Foster-Nyarko E."/>
            <person name="Jarju S."/>
            <person name="Secka A."/>
            <person name="Antonio M."/>
            <person name="Oren A."/>
            <person name="Chaudhuri R.R."/>
            <person name="La Ragione R."/>
            <person name="Hildebrand F."/>
            <person name="Pallen M.J."/>
        </authorList>
    </citation>
    <scope>NUCLEOTIDE SEQUENCE</scope>
    <source>
        <strain evidence="3">CHK154-7741</strain>
    </source>
</reference>
<dbReference type="EMBL" id="DVOD01000027">
    <property type="protein sequence ID" value="HIU92217.1"/>
    <property type="molecule type" value="Genomic_DNA"/>
</dbReference>
<dbReference type="PANTHER" id="PTHR43625:SF77">
    <property type="entry name" value="ALDO-KETO REDUCTASE"/>
    <property type="match status" value="1"/>
</dbReference>
<dbReference type="InterPro" id="IPR050791">
    <property type="entry name" value="Aldo-Keto_reductase"/>
</dbReference>
<evidence type="ECO:0000313" key="3">
    <source>
        <dbReference type="EMBL" id="HIU92217.1"/>
    </source>
</evidence>
<evidence type="ECO:0000256" key="1">
    <source>
        <dbReference type="ARBA" id="ARBA00023002"/>
    </source>
</evidence>
<dbReference type="InterPro" id="IPR023210">
    <property type="entry name" value="NADP_OxRdtase_dom"/>
</dbReference>
<proteinExistence type="predicted"/>
<dbReference type="GO" id="GO:0016491">
    <property type="term" value="F:oxidoreductase activity"/>
    <property type="evidence" value="ECO:0007669"/>
    <property type="project" value="UniProtKB-KW"/>
</dbReference>
<reference evidence="3" key="1">
    <citation type="submission" date="2020-10" db="EMBL/GenBank/DDBJ databases">
        <authorList>
            <person name="Gilroy R."/>
        </authorList>
    </citation>
    <scope>NUCLEOTIDE SEQUENCE</scope>
    <source>
        <strain evidence="3">CHK154-7741</strain>
    </source>
</reference>
<dbReference type="SUPFAM" id="SSF51430">
    <property type="entry name" value="NAD(P)-linked oxidoreductase"/>
    <property type="match status" value="1"/>
</dbReference>
<accession>A0A9D1SRM8</accession>
<name>A0A9D1SRM8_9CLOT</name>
<dbReference type="CDD" id="cd19078">
    <property type="entry name" value="AKR_AKR13C1_2"/>
    <property type="match status" value="1"/>
</dbReference>
<dbReference type="InterPro" id="IPR036812">
    <property type="entry name" value="NAD(P)_OxRdtase_dom_sf"/>
</dbReference>
<dbReference type="Proteomes" id="UP000886748">
    <property type="component" value="Unassembled WGS sequence"/>
</dbReference>